<accession>A0A1Z4LKC3</accession>
<sequence length="49" mass="6102">MPKVKRDEIREERISMEAVVDAYNEDERAMGWYYYLFRTDCSFPFKRCR</sequence>
<protein>
    <submittedName>
        <fullName evidence="1">Uncharacterized protein</fullName>
    </submittedName>
</protein>
<name>A0A1Z4LKC3_9CYAN</name>
<proteinExistence type="predicted"/>
<dbReference type="AlphaFoldDB" id="A0A1Z4LKC3"/>
<evidence type="ECO:0000313" key="1">
    <source>
        <dbReference type="EMBL" id="BAY81548.1"/>
    </source>
</evidence>
<dbReference type="Proteomes" id="UP000218418">
    <property type="component" value="Chromosome"/>
</dbReference>
<dbReference type="EMBL" id="AP018227">
    <property type="protein sequence ID" value="BAY81548.1"/>
    <property type="molecule type" value="Genomic_DNA"/>
</dbReference>
<reference evidence="1 2" key="1">
    <citation type="submission" date="2017-06" db="EMBL/GenBank/DDBJ databases">
        <title>Genome sequencing of cyanobaciteial culture collection at National Institute for Environmental Studies (NIES).</title>
        <authorList>
            <person name="Hirose Y."/>
            <person name="Shimura Y."/>
            <person name="Fujisawa T."/>
            <person name="Nakamura Y."/>
            <person name="Kawachi M."/>
        </authorList>
    </citation>
    <scope>NUCLEOTIDE SEQUENCE [LARGE SCALE GENOMIC DNA]</scope>
    <source>
        <strain evidence="1 2">NIES-267</strain>
    </source>
</reference>
<dbReference type="Gene3D" id="6.10.140.400">
    <property type="match status" value="1"/>
</dbReference>
<dbReference type="Pfam" id="PF11535">
    <property type="entry name" value="Calci_bind_CcbP"/>
    <property type="match status" value="1"/>
</dbReference>
<organism evidence="1 2">
    <name type="scientific">Calothrix parasitica NIES-267</name>
    <dbReference type="NCBI Taxonomy" id="1973488"/>
    <lineage>
        <taxon>Bacteria</taxon>
        <taxon>Bacillati</taxon>
        <taxon>Cyanobacteriota</taxon>
        <taxon>Cyanophyceae</taxon>
        <taxon>Nostocales</taxon>
        <taxon>Calotrichaceae</taxon>
        <taxon>Calothrix</taxon>
    </lineage>
</organism>
<keyword evidence="2" id="KW-1185">Reference proteome</keyword>
<dbReference type="InterPro" id="IPR020994">
    <property type="entry name" value="Uncharacterised_Ca-bd_CcbP"/>
</dbReference>
<gene>
    <name evidence="1" type="ORF">NIES267_10250</name>
</gene>
<evidence type="ECO:0000313" key="2">
    <source>
        <dbReference type="Proteomes" id="UP000218418"/>
    </source>
</evidence>